<organism evidence="5 6">
    <name type="scientific">Hungatella effluvii</name>
    <dbReference type="NCBI Taxonomy" id="1096246"/>
    <lineage>
        <taxon>Bacteria</taxon>
        <taxon>Bacillati</taxon>
        <taxon>Bacillota</taxon>
        <taxon>Clostridia</taxon>
        <taxon>Lachnospirales</taxon>
        <taxon>Lachnospiraceae</taxon>
        <taxon>Hungatella</taxon>
    </lineage>
</organism>
<sequence>MKTERSESEKGRNTLKYSTYEFIKNKIICCEYEPGTFLNEEILCEETGVSRTPVRDALGRLEQEGLVKILPKKGVMISNLSINDMNMTYEFRLLLEPYILKNYGNTLDTDETLRYYQLFSDTKLLEDKSLSATADDDFHMWIVNACPNTYFKNSYIAIHNQNLRYRTLSGIRSREKAADEQTDHLTVLSECLKGNWNEAAEAMRQHILNSKETSFRLLFSQNLGGTL</sequence>
<dbReference type="Gene3D" id="1.10.10.10">
    <property type="entry name" value="Winged helix-like DNA-binding domain superfamily/Winged helix DNA-binding domain"/>
    <property type="match status" value="1"/>
</dbReference>
<dbReference type="PRINTS" id="PR00035">
    <property type="entry name" value="HTHGNTR"/>
</dbReference>
<dbReference type="AlphaFoldDB" id="A0A2V3Y2L3"/>
<dbReference type="SMART" id="SM00345">
    <property type="entry name" value="HTH_GNTR"/>
    <property type="match status" value="1"/>
</dbReference>
<keyword evidence="6" id="KW-1185">Reference proteome</keyword>
<dbReference type="Gene3D" id="1.20.120.530">
    <property type="entry name" value="GntR ligand-binding domain-like"/>
    <property type="match status" value="1"/>
</dbReference>
<evidence type="ECO:0000313" key="6">
    <source>
        <dbReference type="Proteomes" id="UP000248057"/>
    </source>
</evidence>
<dbReference type="PROSITE" id="PS50949">
    <property type="entry name" value="HTH_GNTR"/>
    <property type="match status" value="1"/>
</dbReference>
<dbReference type="InterPro" id="IPR008920">
    <property type="entry name" value="TF_FadR/GntR_C"/>
</dbReference>
<dbReference type="GO" id="GO:0003700">
    <property type="term" value="F:DNA-binding transcription factor activity"/>
    <property type="evidence" value="ECO:0007669"/>
    <property type="project" value="InterPro"/>
</dbReference>
<dbReference type="InterPro" id="IPR036390">
    <property type="entry name" value="WH_DNA-bd_sf"/>
</dbReference>
<keyword evidence="3" id="KW-0804">Transcription</keyword>
<evidence type="ECO:0000256" key="1">
    <source>
        <dbReference type="ARBA" id="ARBA00023015"/>
    </source>
</evidence>
<protein>
    <submittedName>
        <fullName evidence="5">DNA-binding GntR family transcriptional regulator</fullName>
    </submittedName>
</protein>
<evidence type="ECO:0000256" key="2">
    <source>
        <dbReference type="ARBA" id="ARBA00023125"/>
    </source>
</evidence>
<gene>
    <name evidence="5" type="ORF">DFR60_10746</name>
</gene>
<dbReference type="Proteomes" id="UP000248057">
    <property type="component" value="Unassembled WGS sequence"/>
</dbReference>
<dbReference type="SUPFAM" id="SSF46785">
    <property type="entry name" value="Winged helix' DNA-binding domain"/>
    <property type="match status" value="1"/>
</dbReference>
<evidence type="ECO:0000313" key="5">
    <source>
        <dbReference type="EMBL" id="PXX52360.1"/>
    </source>
</evidence>
<dbReference type="RefSeq" id="WP_110323494.1">
    <property type="nucleotide sequence ID" value="NZ_QJKD01000007.1"/>
</dbReference>
<accession>A0A2V3Y2L3</accession>
<dbReference type="EMBL" id="QJKD01000007">
    <property type="protein sequence ID" value="PXX52360.1"/>
    <property type="molecule type" value="Genomic_DNA"/>
</dbReference>
<dbReference type="PANTHER" id="PTHR43537:SF24">
    <property type="entry name" value="GLUCONATE OPERON TRANSCRIPTIONAL REPRESSOR"/>
    <property type="match status" value="1"/>
</dbReference>
<dbReference type="InterPro" id="IPR000524">
    <property type="entry name" value="Tscrpt_reg_HTH_GntR"/>
</dbReference>
<dbReference type="SUPFAM" id="SSF48008">
    <property type="entry name" value="GntR ligand-binding domain-like"/>
    <property type="match status" value="1"/>
</dbReference>
<evidence type="ECO:0000259" key="4">
    <source>
        <dbReference type="PROSITE" id="PS50949"/>
    </source>
</evidence>
<dbReference type="Pfam" id="PF00392">
    <property type="entry name" value="GntR"/>
    <property type="match status" value="1"/>
</dbReference>
<dbReference type="Pfam" id="PF07729">
    <property type="entry name" value="FCD"/>
    <property type="match status" value="1"/>
</dbReference>
<dbReference type="GO" id="GO:0003677">
    <property type="term" value="F:DNA binding"/>
    <property type="evidence" value="ECO:0007669"/>
    <property type="project" value="UniProtKB-KW"/>
</dbReference>
<feature type="domain" description="HTH gntR-type" evidence="4">
    <location>
        <begin position="13"/>
        <end position="80"/>
    </location>
</feature>
<dbReference type="InterPro" id="IPR036388">
    <property type="entry name" value="WH-like_DNA-bd_sf"/>
</dbReference>
<dbReference type="GeneID" id="86062159"/>
<comment type="caution">
    <text evidence="5">The sequence shown here is derived from an EMBL/GenBank/DDBJ whole genome shotgun (WGS) entry which is preliminary data.</text>
</comment>
<reference evidence="5 6" key="1">
    <citation type="submission" date="2018-05" db="EMBL/GenBank/DDBJ databases">
        <title>Genomic Encyclopedia of Type Strains, Phase IV (KMG-IV): sequencing the most valuable type-strain genomes for metagenomic binning, comparative biology and taxonomic classification.</title>
        <authorList>
            <person name="Goeker M."/>
        </authorList>
    </citation>
    <scope>NUCLEOTIDE SEQUENCE [LARGE SCALE GENOMIC DNA]</scope>
    <source>
        <strain evidence="5 6">DSM 24995</strain>
    </source>
</reference>
<dbReference type="InterPro" id="IPR011711">
    <property type="entry name" value="GntR_C"/>
</dbReference>
<keyword evidence="1" id="KW-0805">Transcription regulation</keyword>
<dbReference type="PANTHER" id="PTHR43537">
    <property type="entry name" value="TRANSCRIPTIONAL REGULATOR, GNTR FAMILY"/>
    <property type="match status" value="1"/>
</dbReference>
<keyword evidence="2 5" id="KW-0238">DNA-binding</keyword>
<dbReference type="CDD" id="cd07377">
    <property type="entry name" value="WHTH_GntR"/>
    <property type="match status" value="1"/>
</dbReference>
<proteinExistence type="predicted"/>
<name>A0A2V3Y2L3_9FIRM</name>
<evidence type="ECO:0000256" key="3">
    <source>
        <dbReference type="ARBA" id="ARBA00023163"/>
    </source>
</evidence>